<dbReference type="AlphaFoldDB" id="A0AAV7Z2M3"/>
<keyword evidence="6" id="KW-1185">Reference proteome</keyword>
<sequence>MSSDLLNVFLKELRNVYDFIDWKDPLIISLLLFFTLCIIFITLVRKSFKVLIITFFVLVIFSALGNFLNKWCIENWQLIARKNYFEETGFFIAFFYSIPLVLCCVYILFFMIIKIGSLFIKIKRLQLKKQAVDKHKQKNSNDQQKKEIKKEK</sequence>
<dbReference type="EMBL" id="JAOAOG010000300">
    <property type="protein sequence ID" value="KAJ6231490.1"/>
    <property type="molecule type" value="Genomic_DNA"/>
</dbReference>
<feature type="compositionally biased region" description="Basic and acidic residues" evidence="1">
    <location>
        <begin position="143"/>
        <end position="152"/>
    </location>
</feature>
<organism evidence="3 5">
    <name type="scientific">Anaeramoeba flamelloides</name>
    <dbReference type="NCBI Taxonomy" id="1746091"/>
    <lineage>
        <taxon>Eukaryota</taxon>
        <taxon>Metamonada</taxon>
        <taxon>Anaeramoebidae</taxon>
        <taxon>Anaeramoeba</taxon>
    </lineage>
</organism>
<dbReference type="InterPro" id="IPR026721">
    <property type="entry name" value="TMEM18"/>
</dbReference>
<feature type="region of interest" description="Disordered" evidence="1">
    <location>
        <begin position="133"/>
        <end position="152"/>
    </location>
</feature>
<keyword evidence="2" id="KW-1133">Transmembrane helix</keyword>
<accession>A0AAV7Z2M3</accession>
<evidence type="ECO:0000313" key="3">
    <source>
        <dbReference type="EMBL" id="KAJ3434865.1"/>
    </source>
</evidence>
<reference evidence="3" key="2">
    <citation type="submission" date="2022-08" db="EMBL/GenBank/DDBJ databases">
        <title>Novel sulphate-reducing endosymbionts in the free-living metamonad Anaeramoeba.</title>
        <authorList>
            <person name="Jerlstrom-Hultqvist J."/>
            <person name="Cepicka I."/>
            <person name="Gallot-Lavallee L."/>
            <person name="Salas-Leiva D."/>
            <person name="Curtis B.A."/>
            <person name="Zahonova K."/>
            <person name="Pipaliya S."/>
            <person name="Dacks J."/>
            <person name="Roger A.J."/>
        </authorList>
    </citation>
    <scope>NUCLEOTIDE SEQUENCE</scope>
    <source>
        <strain evidence="3">Busselton2</strain>
    </source>
</reference>
<evidence type="ECO:0000313" key="5">
    <source>
        <dbReference type="Proteomes" id="UP001146793"/>
    </source>
</evidence>
<feature type="transmembrane region" description="Helical" evidence="2">
    <location>
        <begin position="88"/>
        <end position="120"/>
    </location>
</feature>
<dbReference type="EMBL" id="JANTQA010000042">
    <property type="protein sequence ID" value="KAJ3434865.1"/>
    <property type="molecule type" value="Genomic_DNA"/>
</dbReference>
<proteinExistence type="predicted"/>
<dbReference type="Pfam" id="PF14770">
    <property type="entry name" value="TMEM18"/>
    <property type="match status" value="1"/>
</dbReference>
<feature type="transmembrane region" description="Helical" evidence="2">
    <location>
        <begin position="26"/>
        <end position="43"/>
    </location>
</feature>
<dbReference type="Proteomes" id="UP001150062">
    <property type="component" value="Unassembled WGS sequence"/>
</dbReference>
<keyword evidence="2" id="KW-0472">Membrane</keyword>
<gene>
    <name evidence="3" type="ORF">M0812_01989</name>
    <name evidence="4" type="ORF">M0813_05918</name>
</gene>
<evidence type="ECO:0000313" key="6">
    <source>
        <dbReference type="Proteomes" id="UP001150062"/>
    </source>
</evidence>
<reference evidence="4" key="1">
    <citation type="submission" date="2022-08" db="EMBL/GenBank/DDBJ databases">
        <title>Novel sulfate-reducing endosymbionts in the free-living metamonad Anaeramoeba.</title>
        <authorList>
            <person name="Jerlstrom-Hultqvist J."/>
            <person name="Cepicka I."/>
            <person name="Gallot-Lavallee L."/>
            <person name="Salas-Leiva D."/>
            <person name="Curtis B.A."/>
            <person name="Zahonova K."/>
            <person name="Pipaliya S."/>
            <person name="Dacks J."/>
            <person name="Roger A.J."/>
        </authorList>
    </citation>
    <scope>NUCLEOTIDE SEQUENCE</scope>
    <source>
        <strain evidence="4">Schooner1</strain>
    </source>
</reference>
<protein>
    <submittedName>
        <fullName evidence="3">Transmembrane protein</fullName>
    </submittedName>
</protein>
<dbReference type="Proteomes" id="UP001146793">
    <property type="component" value="Unassembled WGS sequence"/>
</dbReference>
<keyword evidence="2 3" id="KW-0812">Transmembrane</keyword>
<feature type="transmembrane region" description="Helical" evidence="2">
    <location>
        <begin position="50"/>
        <end position="68"/>
    </location>
</feature>
<name>A0AAV7Z2M3_9EUKA</name>
<evidence type="ECO:0000313" key="4">
    <source>
        <dbReference type="EMBL" id="KAJ6231490.1"/>
    </source>
</evidence>
<evidence type="ECO:0000256" key="1">
    <source>
        <dbReference type="SAM" id="MobiDB-lite"/>
    </source>
</evidence>
<comment type="caution">
    <text evidence="3">The sequence shown here is derived from an EMBL/GenBank/DDBJ whole genome shotgun (WGS) entry which is preliminary data.</text>
</comment>
<evidence type="ECO:0000256" key="2">
    <source>
        <dbReference type="SAM" id="Phobius"/>
    </source>
</evidence>